<dbReference type="Proteomes" id="UP000536685">
    <property type="component" value="Unassembled WGS sequence"/>
</dbReference>
<dbReference type="RefSeq" id="WP_184233734.1">
    <property type="nucleotide sequence ID" value="NZ_JACHMJ010000001.1"/>
</dbReference>
<dbReference type="AlphaFoldDB" id="A0A841AJ01"/>
<gene>
    <name evidence="1" type="ORF">HD599_000737</name>
</gene>
<name>A0A841AJ01_9MICO</name>
<keyword evidence="2" id="KW-1185">Reference proteome</keyword>
<organism evidence="1 2">
    <name type="scientific">Conyzicola lurida</name>
    <dbReference type="NCBI Taxonomy" id="1172621"/>
    <lineage>
        <taxon>Bacteria</taxon>
        <taxon>Bacillati</taxon>
        <taxon>Actinomycetota</taxon>
        <taxon>Actinomycetes</taxon>
        <taxon>Micrococcales</taxon>
        <taxon>Microbacteriaceae</taxon>
        <taxon>Conyzicola</taxon>
    </lineage>
</organism>
<dbReference type="EMBL" id="JACHMJ010000001">
    <property type="protein sequence ID" value="MBB5842414.1"/>
    <property type="molecule type" value="Genomic_DNA"/>
</dbReference>
<accession>A0A841AJ01</accession>
<evidence type="ECO:0000313" key="2">
    <source>
        <dbReference type="Proteomes" id="UP000536685"/>
    </source>
</evidence>
<evidence type="ECO:0000313" key="1">
    <source>
        <dbReference type="EMBL" id="MBB5842414.1"/>
    </source>
</evidence>
<comment type="caution">
    <text evidence="1">The sequence shown here is derived from an EMBL/GenBank/DDBJ whole genome shotgun (WGS) entry which is preliminary data.</text>
</comment>
<sequence>MTGAPDPAGTSVDGSRAFRFVRRLDGFEVGDFIFATEVSEELDAKRASLSEEI</sequence>
<reference evidence="1 2" key="1">
    <citation type="submission" date="2020-08" db="EMBL/GenBank/DDBJ databases">
        <title>Sequencing the genomes of 1000 actinobacteria strains.</title>
        <authorList>
            <person name="Klenk H.-P."/>
        </authorList>
    </citation>
    <scope>NUCLEOTIDE SEQUENCE [LARGE SCALE GENOMIC DNA]</scope>
    <source>
        <strain evidence="1 2">DSM 105784</strain>
    </source>
</reference>
<protein>
    <submittedName>
        <fullName evidence="1">Uncharacterized protein</fullName>
    </submittedName>
</protein>
<proteinExistence type="predicted"/>